<evidence type="ECO:0000313" key="5">
    <source>
        <dbReference type="Proteomes" id="UP001321749"/>
    </source>
</evidence>
<evidence type="ECO:0000256" key="2">
    <source>
        <dbReference type="PROSITE-ProRule" id="PRU00708"/>
    </source>
</evidence>
<reference evidence="4" key="2">
    <citation type="submission" date="2023-06" db="EMBL/GenBank/DDBJ databases">
        <authorList>
            <consortium name="Lawrence Berkeley National Laboratory"/>
            <person name="Mondo S.J."/>
            <person name="Hensen N."/>
            <person name="Bonometti L."/>
            <person name="Westerberg I."/>
            <person name="Brannstrom I.O."/>
            <person name="Guillou S."/>
            <person name="Cros-Aarteil S."/>
            <person name="Calhoun S."/>
            <person name="Haridas S."/>
            <person name="Kuo A."/>
            <person name="Pangilinan J."/>
            <person name="Riley R."/>
            <person name="Labutti K."/>
            <person name="Andreopoulos B."/>
            <person name="Lipzen A."/>
            <person name="Chen C."/>
            <person name="Yanf M."/>
            <person name="Daum C."/>
            <person name="Ng V."/>
            <person name="Clum A."/>
            <person name="Steindorff A."/>
            <person name="Ohm R."/>
            <person name="Martin F."/>
            <person name="Silar P."/>
            <person name="Natvig D."/>
            <person name="Lalanne C."/>
            <person name="Gautier V."/>
            <person name="Ament-Velasquez S.L."/>
            <person name="Kruys A."/>
            <person name="Hutchinson M.I."/>
            <person name="Powell A.J."/>
            <person name="Barry K."/>
            <person name="Miller A.N."/>
            <person name="Grigoriev I.V."/>
            <person name="Debuchy R."/>
            <person name="Gladieux P."/>
            <person name="Thoren M.H."/>
            <person name="Johannesson H."/>
        </authorList>
    </citation>
    <scope>NUCLEOTIDE SEQUENCE</scope>
    <source>
        <strain evidence="4">PSN324</strain>
    </source>
</reference>
<gene>
    <name evidence="4" type="ORF">QBC42DRAFT_270979</name>
</gene>
<evidence type="ECO:0000256" key="3">
    <source>
        <dbReference type="SAM" id="MobiDB-lite"/>
    </source>
</evidence>
<dbReference type="Pfam" id="PF01535">
    <property type="entry name" value="PPR"/>
    <property type="match status" value="1"/>
</dbReference>
<dbReference type="Proteomes" id="UP001321749">
    <property type="component" value="Unassembled WGS sequence"/>
</dbReference>
<protein>
    <recommendedName>
        <fullName evidence="6">Pentatricopeptide repeat protein</fullName>
    </recommendedName>
</protein>
<dbReference type="PROSITE" id="PS51375">
    <property type="entry name" value="PPR"/>
    <property type="match status" value="1"/>
</dbReference>
<proteinExistence type="inferred from homology"/>
<dbReference type="Gene3D" id="1.25.40.10">
    <property type="entry name" value="Tetratricopeptide repeat domain"/>
    <property type="match status" value="2"/>
</dbReference>
<dbReference type="InterPro" id="IPR011990">
    <property type="entry name" value="TPR-like_helical_dom_sf"/>
</dbReference>
<feature type="region of interest" description="Disordered" evidence="3">
    <location>
        <begin position="39"/>
        <end position="64"/>
    </location>
</feature>
<name>A0AAV9HNB7_9PEZI</name>
<comment type="similarity">
    <text evidence="1">Belongs to the PPR family. P subfamily.</text>
</comment>
<feature type="compositionally biased region" description="Basic and acidic residues" evidence="3">
    <location>
        <begin position="46"/>
        <end position="57"/>
    </location>
</feature>
<evidence type="ECO:0000313" key="4">
    <source>
        <dbReference type="EMBL" id="KAK4461068.1"/>
    </source>
</evidence>
<accession>A0AAV9HNB7</accession>
<evidence type="ECO:0000256" key="1">
    <source>
        <dbReference type="ARBA" id="ARBA00007626"/>
    </source>
</evidence>
<keyword evidence="5" id="KW-1185">Reference proteome</keyword>
<feature type="repeat" description="PPR" evidence="2">
    <location>
        <begin position="581"/>
        <end position="615"/>
    </location>
</feature>
<dbReference type="PANTHER" id="PTHR46128">
    <property type="entry name" value="MITOCHONDRIAL GROUP I INTRON SPLICING FACTOR CCM1"/>
    <property type="match status" value="1"/>
</dbReference>
<comment type="caution">
    <text evidence="4">The sequence shown here is derived from an EMBL/GenBank/DDBJ whole genome shotgun (WGS) entry which is preliminary data.</text>
</comment>
<dbReference type="NCBIfam" id="TIGR00756">
    <property type="entry name" value="PPR"/>
    <property type="match status" value="1"/>
</dbReference>
<dbReference type="InterPro" id="IPR050872">
    <property type="entry name" value="PPR_P_subfamily"/>
</dbReference>
<dbReference type="PANTHER" id="PTHR46128:SF329">
    <property type="entry name" value="MITOCHONDRIAL GROUP I INTRON SPLICING FACTOR DMR1"/>
    <property type="match status" value="1"/>
</dbReference>
<dbReference type="SUPFAM" id="SSF48452">
    <property type="entry name" value="TPR-like"/>
    <property type="match status" value="1"/>
</dbReference>
<dbReference type="EMBL" id="MU864998">
    <property type="protein sequence ID" value="KAK4461068.1"/>
    <property type="molecule type" value="Genomic_DNA"/>
</dbReference>
<organism evidence="4 5">
    <name type="scientific">Cladorrhinum samala</name>
    <dbReference type="NCBI Taxonomy" id="585594"/>
    <lineage>
        <taxon>Eukaryota</taxon>
        <taxon>Fungi</taxon>
        <taxon>Dikarya</taxon>
        <taxon>Ascomycota</taxon>
        <taxon>Pezizomycotina</taxon>
        <taxon>Sordariomycetes</taxon>
        <taxon>Sordariomycetidae</taxon>
        <taxon>Sordariales</taxon>
        <taxon>Podosporaceae</taxon>
        <taxon>Cladorrhinum</taxon>
    </lineage>
</organism>
<dbReference type="AlphaFoldDB" id="A0AAV9HNB7"/>
<reference evidence="4" key="1">
    <citation type="journal article" date="2023" name="Mol. Phylogenet. Evol.">
        <title>Genome-scale phylogeny and comparative genomics of the fungal order Sordariales.</title>
        <authorList>
            <person name="Hensen N."/>
            <person name="Bonometti L."/>
            <person name="Westerberg I."/>
            <person name="Brannstrom I.O."/>
            <person name="Guillou S."/>
            <person name="Cros-Aarteil S."/>
            <person name="Calhoun S."/>
            <person name="Haridas S."/>
            <person name="Kuo A."/>
            <person name="Mondo S."/>
            <person name="Pangilinan J."/>
            <person name="Riley R."/>
            <person name="LaButti K."/>
            <person name="Andreopoulos B."/>
            <person name="Lipzen A."/>
            <person name="Chen C."/>
            <person name="Yan M."/>
            <person name="Daum C."/>
            <person name="Ng V."/>
            <person name="Clum A."/>
            <person name="Steindorff A."/>
            <person name="Ohm R.A."/>
            <person name="Martin F."/>
            <person name="Silar P."/>
            <person name="Natvig D.O."/>
            <person name="Lalanne C."/>
            <person name="Gautier V."/>
            <person name="Ament-Velasquez S.L."/>
            <person name="Kruys A."/>
            <person name="Hutchinson M.I."/>
            <person name="Powell A.J."/>
            <person name="Barry K."/>
            <person name="Miller A.N."/>
            <person name="Grigoriev I.V."/>
            <person name="Debuchy R."/>
            <person name="Gladieux P."/>
            <person name="Hiltunen Thoren M."/>
            <person name="Johannesson H."/>
        </authorList>
    </citation>
    <scope>NUCLEOTIDE SEQUENCE</scope>
    <source>
        <strain evidence="4">PSN324</strain>
    </source>
</reference>
<evidence type="ECO:0008006" key="6">
    <source>
        <dbReference type="Google" id="ProtNLM"/>
    </source>
</evidence>
<sequence length="827" mass="93009">MPARAFSLDLSRTSSYVCKACLTSLRSVNTPAPALFARQYSRKSKRSEPAESEKGHEFPAPSDLQRMLSEDLENVNLDGDSKSLGINYFTQVGTGERQPLPDNDAFSEDSGGLDTKVLSAINDLEKRMVFTLKMLNNLEKQGKRDKADQLRKQFKNTLRVQYKGKTGPESETYGLLQIPGFSGKSHKAVAALNFFLARDEVVPGGIPRSRDVAECWKAYSAARSALSTAYKNVPRQVWDFLWMVLSHEGVENPNRMDHIYVLAKDMQAAGVVLRDSRQLLAIEAMFIKGWEAEAIEAWKKAVVTLGSKPETFKPYYELGVRMLSLHGDTERAQRAAHTLMKSSHPSNPRILIPVIRALAIKESTLEEAWDTYRDMRTLLGDTMKIEDYDEIINAFLSVNSVEFALQTFVDMMFAAPVDIRGKTRLPMAVGNQFFVGKWLKRLIGEGNLDGAYKVLVYVQGKGVTAAPIQLNGLIGAWLRSGSAENIMMAEKLAWSMIQARLDYVRLRQREALISGPVELYDPDPYTPNVEGEDEGGPEFKCLSRATVETFSLLAENYCSRRLHKKMVKLFEKLQDAEIGATGFIMNQLIRSYSQNGQAKEAIQIYQMMTRENGVQLDGHTFLSMFNLLSVNRLVQRDPQLYGDDTEAGRQFFADMVQADWQLDSAELFAQLPRTIIFSLLKAKDYTGTIVAARAMRLLLGFHPTDTFLVELTSGVGTLSVKTQRNFNRLTGASRRIEALMRKYRMELIEKGHPGDEMTTEEKVEEAHAVMEQLILIKAGAQQAKSWDVESLLEETARDMGVYDIVVLKDSEAIARHKKFSVPNQEDM</sequence>
<dbReference type="InterPro" id="IPR002885">
    <property type="entry name" value="PPR_rpt"/>
</dbReference>